<protein>
    <submittedName>
        <fullName evidence="4">V-ATPase V1 sector subunit E</fullName>
    </submittedName>
</protein>
<reference evidence="4" key="1">
    <citation type="submission" date="2022-07" db="EMBL/GenBank/DDBJ databases">
        <title>Phylogenomic reconstructions and comparative analyses of Kickxellomycotina fungi.</title>
        <authorList>
            <person name="Reynolds N.K."/>
            <person name="Stajich J.E."/>
            <person name="Barry K."/>
            <person name="Grigoriev I.V."/>
            <person name="Crous P."/>
            <person name="Smith M.E."/>
        </authorList>
    </citation>
    <scope>NUCLEOTIDE SEQUENCE</scope>
    <source>
        <strain evidence="4">NRRL 3115</strain>
    </source>
</reference>
<dbReference type="InterPro" id="IPR038495">
    <property type="entry name" value="ATPase_E_C"/>
</dbReference>
<gene>
    <name evidence="4" type="primary">VMA4</name>
    <name evidence="4" type="ORF">GGI25_005893</name>
</gene>
<dbReference type="HAMAP" id="MF_00311">
    <property type="entry name" value="ATP_synth_E_arch"/>
    <property type="match status" value="1"/>
</dbReference>
<dbReference type="AlphaFoldDB" id="A0A9W8G1F2"/>
<proteinExistence type="inferred from homology"/>
<dbReference type="SUPFAM" id="SSF160527">
    <property type="entry name" value="V-type ATPase subunit E-like"/>
    <property type="match status" value="1"/>
</dbReference>
<organism evidence="4 5">
    <name type="scientific">Coemansia spiralis</name>
    <dbReference type="NCBI Taxonomy" id="417178"/>
    <lineage>
        <taxon>Eukaryota</taxon>
        <taxon>Fungi</taxon>
        <taxon>Fungi incertae sedis</taxon>
        <taxon>Zoopagomycota</taxon>
        <taxon>Kickxellomycotina</taxon>
        <taxon>Kickxellomycetes</taxon>
        <taxon>Kickxellales</taxon>
        <taxon>Kickxellaceae</taxon>
        <taxon>Coemansia</taxon>
    </lineage>
</organism>
<dbReference type="Gene3D" id="6.10.250.1620">
    <property type="match status" value="1"/>
</dbReference>
<evidence type="ECO:0000313" key="5">
    <source>
        <dbReference type="Proteomes" id="UP001151518"/>
    </source>
</evidence>
<accession>A0A9W8G1F2</accession>
<dbReference type="GO" id="GO:0046961">
    <property type="term" value="F:proton-transporting ATPase activity, rotational mechanism"/>
    <property type="evidence" value="ECO:0007669"/>
    <property type="project" value="InterPro"/>
</dbReference>
<dbReference type="EMBL" id="JANBTW010000128">
    <property type="protein sequence ID" value="KAJ2670282.1"/>
    <property type="molecule type" value="Genomic_DNA"/>
</dbReference>
<dbReference type="Pfam" id="PF01991">
    <property type="entry name" value="vATP-synt_E"/>
    <property type="match status" value="1"/>
</dbReference>
<evidence type="ECO:0000256" key="2">
    <source>
        <dbReference type="ARBA" id="ARBA00022448"/>
    </source>
</evidence>
<dbReference type="Gene3D" id="3.30.2320.30">
    <property type="entry name" value="ATP synthase, E subunit, C-terminal"/>
    <property type="match status" value="1"/>
</dbReference>
<name>A0A9W8G1F2_9FUNG</name>
<evidence type="ECO:0000313" key="4">
    <source>
        <dbReference type="EMBL" id="KAJ2670282.1"/>
    </source>
</evidence>
<keyword evidence="3" id="KW-0406">Ion transport</keyword>
<evidence type="ECO:0000256" key="3">
    <source>
        <dbReference type="ARBA" id="ARBA00023065"/>
    </source>
</evidence>
<dbReference type="InterPro" id="IPR002842">
    <property type="entry name" value="ATPase_V1_Esu"/>
</dbReference>
<evidence type="ECO:0000256" key="1">
    <source>
        <dbReference type="ARBA" id="ARBA00005901"/>
    </source>
</evidence>
<dbReference type="PANTHER" id="PTHR45715">
    <property type="entry name" value="ATPASE H+-TRANSPORTING V1 SUBUNIT E1A-RELATED"/>
    <property type="match status" value="1"/>
</dbReference>
<dbReference type="OrthoDB" id="10263003at2759"/>
<comment type="similarity">
    <text evidence="1">Belongs to the V-ATPase E subunit family.</text>
</comment>
<dbReference type="Proteomes" id="UP001151518">
    <property type="component" value="Unassembled WGS sequence"/>
</dbReference>
<dbReference type="GO" id="GO:0033178">
    <property type="term" value="C:proton-transporting two-sector ATPase complex, catalytic domain"/>
    <property type="evidence" value="ECO:0007669"/>
    <property type="project" value="InterPro"/>
</dbReference>
<keyword evidence="2" id="KW-0813">Transport</keyword>
<comment type="caution">
    <text evidence="4">The sequence shown here is derived from an EMBL/GenBank/DDBJ whole genome shotgun (WGS) entry which is preliminary data.</text>
</comment>
<sequence>MSTQTVRPMNDEEVFSEMNKMVAFIKQEAMEKAREIKVKADEEFNIEKAKLVRQESINVEEQFQRKVKQAQVKQRILASTLINKSRLKVLQERQELLEVVFAEARKELEKVPEDTEKYKKLLIDLCVQAFVQLNDAVVNVRGRKADAELLKECVPKAVEAFKEKSGKSVKATVVEQSPLADSVLGGVRVSALNDRINVDNTLLARLDLSSEHMLPQLRNTLFGQSPNRRFYN</sequence>